<sequence length="126" mass="14352">MDLVSNPGNCNTWLRRVIERLSGYFTGSAYTSKKLFVTGKISLSICKMKLMSTETTSASSTQFTGKETKRWQNTTLDPQNRTWRSDPFSWILKGIVNRAMKKVQKALTDNGYDVMLSKEGTIEVYH</sequence>
<name>A0A164XU55_9CRUS</name>
<dbReference type="AlphaFoldDB" id="A0A164XU55"/>
<evidence type="ECO:0000313" key="2">
    <source>
        <dbReference type="Proteomes" id="UP000076858"/>
    </source>
</evidence>
<proteinExistence type="predicted"/>
<accession>A0A164XU55</accession>
<keyword evidence="2" id="KW-1185">Reference proteome</keyword>
<evidence type="ECO:0000313" key="1">
    <source>
        <dbReference type="EMBL" id="KZS14569.1"/>
    </source>
</evidence>
<reference evidence="1 2" key="1">
    <citation type="submission" date="2016-03" db="EMBL/GenBank/DDBJ databases">
        <title>EvidentialGene: Evidence-directed Construction of Genes on Genomes.</title>
        <authorList>
            <person name="Gilbert D.G."/>
            <person name="Choi J.-H."/>
            <person name="Mockaitis K."/>
            <person name="Colbourne J."/>
            <person name="Pfrender M."/>
        </authorList>
    </citation>
    <scope>NUCLEOTIDE SEQUENCE [LARGE SCALE GENOMIC DNA]</scope>
    <source>
        <strain evidence="1 2">Xinb3</strain>
        <tissue evidence="1">Complete organism</tissue>
    </source>
</reference>
<dbReference type="Proteomes" id="UP000076858">
    <property type="component" value="Unassembled WGS sequence"/>
</dbReference>
<organism evidence="1 2">
    <name type="scientific">Daphnia magna</name>
    <dbReference type="NCBI Taxonomy" id="35525"/>
    <lineage>
        <taxon>Eukaryota</taxon>
        <taxon>Metazoa</taxon>
        <taxon>Ecdysozoa</taxon>
        <taxon>Arthropoda</taxon>
        <taxon>Crustacea</taxon>
        <taxon>Branchiopoda</taxon>
        <taxon>Diplostraca</taxon>
        <taxon>Cladocera</taxon>
        <taxon>Anomopoda</taxon>
        <taxon>Daphniidae</taxon>
        <taxon>Daphnia</taxon>
    </lineage>
</organism>
<gene>
    <name evidence="1" type="ORF">APZ42_019932</name>
</gene>
<protein>
    <submittedName>
        <fullName evidence="1">Uncharacterized protein</fullName>
    </submittedName>
</protein>
<comment type="caution">
    <text evidence="1">The sequence shown here is derived from an EMBL/GenBank/DDBJ whole genome shotgun (WGS) entry which is preliminary data.</text>
</comment>
<dbReference type="EMBL" id="LRGB01000944">
    <property type="protein sequence ID" value="KZS14569.1"/>
    <property type="molecule type" value="Genomic_DNA"/>
</dbReference>